<gene>
    <name evidence="1" type="ORF">N865_18315</name>
</gene>
<evidence type="ECO:0000313" key="2">
    <source>
        <dbReference type="Proteomes" id="UP000019489"/>
    </source>
</evidence>
<dbReference type="AlphaFoldDB" id="W9G483"/>
<organism evidence="1 2">
    <name type="scientific">Intrasporangium oryzae NRRL B-24470</name>
    <dbReference type="NCBI Taxonomy" id="1386089"/>
    <lineage>
        <taxon>Bacteria</taxon>
        <taxon>Bacillati</taxon>
        <taxon>Actinomycetota</taxon>
        <taxon>Actinomycetes</taxon>
        <taxon>Micrococcales</taxon>
        <taxon>Intrasporangiaceae</taxon>
        <taxon>Intrasporangium</taxon>
    </lineage>
</organism>
<dbReference type="InterPro" id="IPR024248">
    <property type="entry name" value="DUF2695"/>
</dbReference>
<proteinExistence type="predicted"/>
<sequence>MPDCTPERSPDRSSNVIHIITRAPLDPVTGASPRPGECLACFLHRMLAGQPCVGTFVWTDHYRASRARRAVSLVDRLRSRGAACDCSVVDVVWWPSPAARRSGPGETDLLTSTDALAVPSLCGGEQTRPSQACDNWAARRDLAL</sequence>
<reference evidence="1 2" key="1">
    <citation type="submission" date="2013-08" db="EMBL/GenBank/DDBJ databases">
        <title>Intrasporangium oryzae NRRL B-24470.</title>
        <authorList>
            <person name="Liu H."/>
            <person name="Wang G."/>
        </authorList>
    </citation>
    <scope>NUCLEOTIDE SEQUENCE [LARGE SCALE GENOMIC DNA]</scope>
    <source>
        <strain evidence="1 2">NRRL B-24470</strain>
    </source>
</reference>
<comment type="caution">
    <text evidence="1">The sequence shown here is derived from an EMBL/GenBank/DDBJ whole genome shotgun (WGS) entry which is preliminary data.</text>
</comment>
<dbReference type="Pfam" id="PF10905">
    <property type="entry name" value="DUF2695"/>
    <property type="match status" value="1"/>
</dbReference>
<evidence type="ECO:0000313" key="1">
    <source>
        <dbReference type="EMBL" id="EWT00112.1"/>
    </source>
</evidence>
<name>W9G483_9MICO</name>
<dbReference type="EMBL" id="AWSA01000055">
    <property type="protein sequence ID" value="EWT00112.1"/>
    <property type="molecule type" value="Genomic_DNA"/>
</dbReference>
<protein>
    <recommendedName>
        <fullName evidence="3">DUF2695 domain-containing protein</fullName>
    </recommendedName>
</protein>
<dbReference type="RefSeq" id="WP_034809185.1">
    <property type="nucleotide sequence ID" value="NZ_AWSA01000055.1"/>
</dbReference>
<accession>W9G483</accession>
<dbReference type="Proteomes" id="UP000019489">
    <property type="component" value="Unassembled WGS sequence"/>
</dbReference>
<evidence type="ECO:0008006" key="3">
    <source>
        <dbReference type="Google" id="ProtNLM"/>
    </source>
</evidence>
<keyword evidence="2" id="KW-1185">Reference proteome</keyword>
<dbReference type="OrthoDB" id="4866170at2"/>